<dbReference type="InterPro" id="IPR001203">
    <property type="entry name" value="OxRdtase_Ald_Fedxn_C"/>
</dbReference>
<dbReference type="Gene3D" id="3.60.9.10">
    <property type="entry name" value="Aldehyde ferredoxin oxidoreductase, N-terminal domain"/>
    <property type="match status" value="1"/>
</dbReference>
<keyword evidence="11" id="KW-1185">Reference proteome</keyword>
<evidence type="ECO:0000256" key="1">
    <source>
        <dbReference type="ARBA" id="ARBA00001966"/>
    </source>
</evidence>
<dbReference type="SMART" id="SM00790">
    <property type="entry name" value="AFOR_N"/>
    <property type="match status" value="1"/>
</dbReference>
<evidence type="ECO:0000313" key="11">
    <source>
        <dbReference type="Proteomes" id="UP000032233"/>
    </source>
</evidence>
<evidence type="ECO:0000256" key="6">
    <source>
        <dbReference type="ARBA" id="ARBA00023004"/>
    </source>
</evidence>
<dbReference type="GO" id="GO:0046872">
    <property type="term" value="F:metal ion binding"/>
    <property type="evidence" value="ECO:0007669"/>
    <property type="project" value="UniProtKB-KW"/>
</dbReference>
<organism evidence="10 11">
    <name type="scientific">Dethiosulfatarculus sandiegensis</name>
    <dbReference type="NCBI Taxonomy" id="1429043"/>
    <lineage>
        <taxon>Bacteria</taxon>
        <taxon>Pseudomonadati</taxon>
        <taxon>Thermodesulfobacteriota</taxon>
        <taxon>Desulfarculia</taxon>
        <taxon>Desulfarculales</taxon>
        <taxon>Desulfarculaceae</taxon>
        <taxon>Dethiosulfatarculus</taxon>
    </lineage>
</organism>
<comment type="cofactor">
    <cofactor evidence="8">
        <name>tungstopterin</name>
        <dbReference type="ChEBI" id="CHEBI:30402"/>
    </cofactor>
</comment>
<accession>A0A0D2JTL3</accession>
<keyword evidence="4" id="KW-0479">Metal-binding</keyword>
<dbReference type="Gene3D" id="1.10.569.10">
    <property type="entry name" value="Aldehyde Ferredoxin Oxidoreductase Protein, subunit A, domain 2"/>
    <property type="match status" value="1"/>
</dbReference>
<dbReference type="GO" id="GO:0009055">
    <property type="term" value="F:electron transfer activity"/>
    <property type="evidence" value="ECO:0007669"/>
    <property type="project" value="InterPro"/>
</dbReference>
<evidence type="ECO:0000256" key="2">
    <source>
        <dbReference type="ARBA" id="ARBA00011032"/>
    </source>
</evidence>
<dbReference type="STRING" id="1429043.X474_17300"/>
<dbReference type="SUPFAM" id="SSF48310">
    <property type="entry name" value="Aldehyde ferredoxin oxidoreductase, C-terminal domains"/>
    <property type="match status" value="1"/>
</dbReference>
<name>A0A0D2JTL3_9BACT</name>
<dbReference type="Gene3D" id="1.10.599.10">
    <property type="entry name" value="Aldehyde Ferredoxin Oxidoreductase Protein, subunit A, domain 3"/>
    <property type="match status" value="1"/>
</dbReference>
<evidence type="ECO:0000256" key="7">
    <source>
        <dbReference type="ARBA" id="ARBA00023014"/>
    </source>
</evidence>
<dbReference type="InterPro" id="IPR051919">
    <property type="entry name" value="W-dependent_AOR"/>
</dbReference>
<evidence type="ECO:0000256" key="8">
    <source>
        <dbReference type="ARBA" id="ARBA00049934"/>
    </source>
</evidence>
<protein>
    <recommendedName>
        <fullName evidence="9">Aldehyde ferredoxin oxidoreductase N-terminal domain-containing protein</fullName>
    </recommendedName>
</protein>
<sequence length="640" mass="70403">MAFGYAGKTAFIDLTRQKIDLTETEEYLSWVGGRGINQKLLFSALKPDTHPLDPENTIILGSGPLVGTLAPTACRLAVEFKNVITGGLGSSNGGGHFAAEMKFAGFDHLVITGRAASPVYLFVQDGKVFFQDAEALWGQSTWDTEVFIQKALNDPNIRTLTIGPGGENLVKFACLIVDRGRAIGYGGAGAVFGSKNLKAVAVRGRLGLKAAHPEALIQEVKRYHEEVINQSGFAKVYRQGGTLLGYLGPKEKRPHAVRNMSDEFWPDEKIEKILQDKFEPRQKALRSCFGCPYHGSRIYEINHLKCEGIQANTWRAFASNLGITDPDKMLEIHAKANLNGIDGDHLSAVMAWAVECFENGIISQNETDGLELKWGNADALSLLADRIVAHTGFGKVLSQGLSQATHILGRGSHKLATTSHKNALMEAGMRSHRAWALGILTSTKGGGHLRGAPAVEFKWTDAEDDESIFGLPSPSSAGCYRDKASLVVMFERYKAVIDMMGLCYLPSMWMDLSLFVPRQIASFYNLVTGRDLSAEALLDVGEKIQVSETIFNLLHAGFGRADCLPPVRLLQEPVSKGIFKGEKIDMEQFSTMLDEYYRFRNWDQVTGWPFKETALEHGLHEQVDAVEQAGRRLPLKKSAR</sequence>
<proteinExistence type="inferred from homology"/>
<comment type="cofactor">
    <cofactor evidence="1">
        <name>[4Fe-4S] cluster</name>
        <dbReference type="ChEBI" id="CHEBI:49883"/>
    </cofactor>
</comment>
<dbReference type="PANTHER" id="PTHR30038:SF7">
    <property type="entry name" value="TUNGSTEN-CONTAINING GLYCERALDEHYDE-3-PHOSPHATE:FERREDOXIN OXIDOREDUCTASE"/>
    <property type="match status" value="1"/>
</dbReference>
<dbReference type="InterPro" id="IPR036021">
    <property type="entry name" value="Tungsten_al_ferr_oxy-like_C"/>
</dbReference>
<dbReference type="InterPro" id="IPR036503">
    <property type="entry name" value="Ald_Fedxn_OxRdtase_N_sf"/>
</dbReference>
<dbReference type="Pfam" id="PF02730">
    <property type="entry name" value="AFOR_N"/>
    <property type="match status" value="1"/>
</dbReference>
<dbReference type="GO" id="GO:0016625">
    <property type="term" value="F:oxidoreductase activity, acting on the aldehyde or oxo group of donors, iron-sulfur protein as acceptor"/>
    <property type="evidence" value="ECO:0007669"/>
    <property type="project" value="InterPro"/>
</dbReference>
<evidence type="ECO:0000313" key="10">
    <source>
        <dbReference type="EMBL" id="KIX12845.1"/>
    </source>
</evidence>
<dbReference type="SUPFAM" id="SSF56228">
    <property type="entry name" value="Aldehyde ferredoxin oxidoreductase, N-terminal domain"/>
    <property type="match status" value="1"/>
</dbReference>
<dbReference type="InterPro" id="IPR013985">
    <property type="entry name" value="Ald_Fedxn_OxRdtase_dom3"/>
</dbReference>
<evidence type="ECO:0000259" key="9">
    <source>
        <dbReference type="SMART" id="SM00790"/>
    </source>
</evidence>
<comment type="caution">
    <text evidence="10">The sequence shown here is derived from an EMBL/GenBank/DDBJ whole genome shotgun (WGS) entry which is preliminary data.</text>
</comment>
<keyword evidence="3" id="KW-0004">4Fe-4S</keyword>
<evidence type="ECO:0000256" key="3">
    <source>
        <dbReference type="ARBA" id="ARBA00022485"/>
    </source>
</evidence>
<dbReference type="GO" id="GO:0051539">
    <property type="term" value="F:4 iron, 4 sulfur cluster binding"/>
    <property type="evidence" value="ECO:0007669"/>
    <property type="project" value="UniProtKB-KW"/>
</dbReference>
<evidence type="ECO:0000256" key="5">
    <source>
        <dbReference type="ARBA" id="ARBA00023002"/>
    </source>
</evidence>
<dbReference type="InterPro" id="IPR013984">
    <property type="entry name" value="Ald_Fedxn_OxRdtase_dom2"/>
</dbReference>
<dbReference type="InterPro" id="IPR013983">
    <property type="entry name" value="Ald_Fedxn_OxRdtase_N"/>
</dbReference>
<dbReference type="Proteomes" id="UP000032233">
    <property type="component" value="Unassembled WGS sequence"/>
</dbReference>
<keyword evidence="5" id="KW-0560">Oxidoreductase</keyword>
<dbReference type="EMBL" id="AZAC01000023">
    <property type="protein sequence ID" value="KIX12845.1"/>
    <property type="molecule type" value="Genomic_DNA"/>
</dbReference>
<dbReference type="InParanoid" id="A0A0D2JTL3"/>
<gene>
    <name evidence="10" type="ORF">X474_17300</name>
</gene>
<reference evidence="10 11" key="1">
    <citation type="submission" date="2013-11" db="EMBL/GenBank/DDBJ databases">
        <title>Metagenomic analysis of a methanogenic consortium involved in long chain n-alkane degradation.</title>
        <authorList>
            <person name="Davidova I.A."/>
            <person name="Callaghan A.V."/>
            <person name="Wawrik B."/>
            <person name="Pruitt S."/>
            <person name="Marks C."/>
            <person name="Duncan K.E."/>
            <person name="Suflita J.M."/>
        </authorList>
    </citation>
    <scope>NUCLEOTIDE SEQUENCE [LARGE SCALE GENOMIC DNA]</scope>
    <source>
        <strain evidence="10 11">SPR</strain>
    </source>
</reference>
<dbReference type="PANTHER" id="PTHR30038">
    <property type="entry name" value="ALDEHYDE FERREDOXIN OXIDOREDUCTASE"/>
    <property type="match status" value="1"/>
</dbReference>
<dbReference type="OrthoDB" id="9763894at2"/>
<keyword evidence="7" id="KW-0411">Iron-sulfur</keyword>
<keyword evidence="6" id="KW-0408">Iron</keyword>
<dbReference type="AlphaFoldDB" id="A0A0D2JTL3"/>
<dbReference type="RefSeq" id="WP_044350160.1">
    <property type="nucleotide sequence ID" value="NZ_AZAC01000023.1"/>
</dbReference>
<dbReference type="Pfam" id="PF01314">
    <property type="entry name" value="AFOR_C"/>
    <property type="match status" value="1"/>
</dbReference>
<feature type="domain" description="Aldehyde ferredoxin oxidoreductase N-terminal" evidence="9">
    <location>
        <begin position="5"/>
        <end position="206"/>
    </location>
</feature>
<dbReference type="PATRIC" id="fig|1429043.3.peg.3661"/>
<evidence type="ECO:0000256" key="4">
    <source>
        <dbReference type="ARBA" id="ARBA00022723"/>
    </source>
</evidence>
<comment type="similarity">
    <text evidence="2">Belongs to the AOR/FOR family.</text>
</comment>